<evidence type="ECO:0008006" key="4">
    <source>
        <dbReference type="Google" id="ProtNLM"/>
    </source>
</evidence>
<dbReference type="RefSeq" id="WP_143216334.1">
    <property type="nucleotide sequence ID" value="NZ_JAERKX010000001.1"/>
</dbReference>
<keyword evidence="1" id="KW-0472">Membrane</keyword>
<reference evidence="2 3" key="1">
    <citation type="submission" date="2022-11" db="EMBL/GenBank/DDBJ databases">
        <title>Genome sequencing of Acetobacter type strain.</title>
        <authorList>
            <person name="Heo J."/>
            <person name="Lee D."/>
            <person name="Han B.-H."/>
            <person name="Hong S.-B."/>
            <person name="Kwon S.-W."/>
        </authorList>
    </citation>
    <scope>NUCLEOTIDE SEQUENCE [LARGE SCALE GENOMIC DNA]</scope>
    <source>
        <strain evidence="2 3">KACC 21253</strain>
    </source>
</reference>
<protein>
    <recommendedName>
        <fullName evidence="4">Energy transducer TonB</fullName>
    </recommendedName>
</protein>
<comment type="caution">
    <text evidence="2">The sequence shown here is derived from an EMBL/GenBank/DDBJ whole genome shotgun (WGS) entry which is preliminary data.</text>
</comment>
<keyword evidence="1" id="KW-0812">Transmembrane</keyword>
<proteinExistence type="predicted"/>
<accession>A0ABT3QBN8</accession>
<keyword evidence="3" id="KW-1185">Reference proteome</keyword>
<evidence type="ECO:0000313" key="2">
    <source>
        <dbReference type="EMBL" id="MCX2562700.1"/>
    </source>
</evidence>
<name>A0ABT3QBN8_9PROT</name>
<dbReference type="Proteomes" id="UP001301152">
    <property type="component" value="Unassembled WGS sequence"/>
</dbReference>
<sequence length="90" mass="9861">MLLLSNPPADMPKMRRSWRVKVVVLCVLVAGYGAFVWSFTHKKPPVRMERVIIPAKVVSHVVKVPAAPPAPPVVMVAPPDIHLPVPSLAR</sequence>
<dbReference type="EMBL" id="JAPIUZ010000001">
    <property type="protein sequence ID" value="MCX2562700.1"/>
    <property type="molecule type" value="Genomic_DNA"/>
</dbReference>
<evidence type="ECO:0000313" key="3">
    <source>
        <dbReference type="Proteomes" id="UP001301152"/>
    </source>
</evidence>
<evidence type="ECO:0000256" key="1">
    <source>
        <dbReference type="SAM" id="Phobius"/>
    </source>
</evidence>
<keyword evidence="1" id="KW-1133">Transmembrane helix</keyword>
<gene>
    <name evidence="2" type="ORF">OQ497_01785</name>
</gene>
<feature type="transmembrane region" description="Helical" evidence="1">
    <location>
        <begin position="20"/>
        <end position="40"/>
    </location>
</feature>
<organism evidence="2 3">
    <name type="scientific">Acetobacter thailandicus</name>
    <dbReference type="NCBI Taxonomy" id="1502842"/>
    <lineage>
        <taxon>Bacteria</taxon>
        <taxon>Pseudomonadati</taxon>
        <taxon>Pseudomonadota</taxon>
        <taxon>Alphaproteobacteria</taxon>
        <taxon>Acetobacterales</taxon>
        <taxon>Acetobacteraceae</taxon>
        <taxon>Acetobacter</taxon>
    </lineage>
</organism>